<evidence type="ECO:0000313" key="2">
    <source>
        <dbReference type="EMBL" id="RKT85048.1"/>
    </source>
</evidence>
<dbReference type="Proteomes" id="UP000270697">
    <property type="component" value="Unassembled WGS sequence"/>
</dbReference>
<evidence type="ECO:0000256" key="1">
    <source>
        <dbReference type="SAM" id="MobiDB-lite"/>
    </source>
</evidence>
<name>A0A1I5DN90_9PSEU</name>
<proteinExistence type="predicted"/>
<dbReference type="AlphaFoldDB" id="A0A1I5DN90"/>
<protein>
    <submittedName>
        <fullName evidence="3">Uncharacterized protein</fullName>
    </submittedName>
</protein>
<gene>
    <name evidence="2" type="ORF">ATL45_3384</name>
    <name evidence="3" type="ORF">SAMN05421805_108206</name>
</gene>
<sequence>MRCFDAKARNIAERSKHAWIRRPFDVHLLTLDQPAIRFIVMRSVWTADTSPLPSASSRNPLRIKPTLERVLHFWYGVVVDGIVPPSNVSPDQTFNTERGQLGKRGGPQGGFLSYIFSQQLIVPQHDARFPGQPANRATSNRTPQSIADRGRQHRTPKTSVRIGLR</sequence>
<organism evidence="3 4">
    <name type="scientific">Saccharopolyspora antimicrobica</name>
    <dbReference type="NCBI Taxonomy" id="455193"/>
    <lineage>
        <taxon>Bacteria</taxon>
        <taxon>Bacillati</taxon>
        <taxon>Actinomycetota</taxon>
        <taxon>Actinomycetes</taxon>
        <taxon>Pseudonocardiales</taxon>
        <taxon>Pseudonocardiaceae</taxon>
        <taxon>Saccharopolyspora</taxon>
    </lineage>
</organism>
<evidence type="ECO:0000313" key="3">
    <source>
        <dbReference type="EMBL" id="SFO00745.1"/>
    </source>
</evidence>
<dbReference type="Proteomes" id="UP000199398">
    <property type="component" value="Unassembled WGS sequence"/>
</dbReference>
<dbReference type="EMBL" id="RBXX01000002">
    <property type="protein sequence ID" value="RKT85048.1"/>
    <property type="molecule type" value="Genomic_DNA"/>
</dbReference>
<feature type="compositionally biased region" description="Polar residues" evidence="1">
    <location>
        <begin position="135"/>
        <end position="145"/>
    </location>
</feature>
<evidence type="ECO:0000313" key="5">
    <source>
        <dbReference type="Proteomes" id="UP000270697"/>
    </source>
</evidence>
<evidence type="ECO:0000313" key="4">
    <source>
        <dbReference type="Proteomes" id="UP000199398"/>
    </source>
</evidence>
<dbReference type="EMBL" id="FOUP01000008">
    <property type="protein sequence ID" value="SFO00745.1"/>
    <property type="molecule type" value="Genomic_DNA"/>
</dbReference>
<keyword evidence="5" id="KW-1185">Reference proteome</keyword>
<accession>A0A1I5DN90</accession>
<reference evidence="3 4" key="1">
    <citation type="submission" date="2016-10" db="EMBL/GenBank/DDBJ databases">
        <authorList>
            <person name="de Groot N.N."/>
        </authorList>
    </citation>
    <scope>NUCLEOTIDE SEQUENCE [LARGE SCALE GENOMIC DNA]</scope>
    <source>
        <strain evidence="3 4">CPCC 201259</strain>
    </source>
</reference>
<feature type="region of interest" description="Disordered" evidence="1">
    <location>
        <begin position="127"/>
        <end position="165"/>
    </location>
</feature>
<reference evidence="2 5" key="2">
    <citation type="submission" date="2018-10" db="EMBL/GenBank/DDBJ databases">
        <title>Sequencing the genomes of 1000 actinobacteria strains.</title>
        <authorList>
            <person name="Klenk H.-P."/>
        </authorList>
    </citation>
    <scope>NUCLEOTIDE SEQUENCE [LARGE SCALE GENOMIC DNA]</scope>
    <source>
        <strain evidence="2 5">DSM 45119</strain>
    </source>
</reference>